<dbReference type="RefSeq" id="WP_131896476.1">
    <property type="nucleotide sequence ID" value="NZ_SMKU01000125.1"/>
</dbReference>
<protein>
    <submittedName>
        <fullName evidence="1">Uncharacterized protein</fullName>
    </submittedName>
</protein>
<dbReference type="SUPFAM" id="SSF48239">
    <property type="entry name" value="Terpenoid cyclases/Protein prenyltransferases"/>
    <property type="match status" value="1"/>
</dbReference>
<dbReference type="AlphaFoldDB" id="A0A4V2YVQ6"/>
<gene>
    <name evidence="1" type="ORF">E1298_22810</name>
</gene>
<accession>A0A4V2YVQ6</accession>
<dbReference type="OrthoDB" id="7254827at2"/>
<proteinExistence type="predicted"/>
<organism evidence="1 2">
    <name type="scientific">Actinomadura rubrisoli</name>
    <dbReference type="NCBI Taxonomy" id="2530368"/>
    <lineage>
        <taxon>Bacteria</taxon>
        <taxon>Bacillati</taxon>
        <taxon>Actinomycetota</taxon>
        <taxon>Actinomycetes</taxon>
        <taxon>Streptosporangiales</taxon>
        <taxon>Thermomonosporaceae</taxon>
        <taxon>Actinomadura</taxon>
    </lineage>
</organism>
<reference evidence="1 2" key="1">
    <citation type="submission" date="2019-03" db="EMBL/GenBank/DDBJ databases">
        <title>Draft genome sequences of novel Actinobacteria.</title>
        <authorList>
            <person name="Sahin N."/>
            <person name="Ay H."/>
            <person name="Saygin H."/>
        </authorList>
    </citation>
    <scope>NUCLEOTIDE SEQUENCE [LARGE SCALE GENOMIC DNA]</scope>
    <source>
        <strain evidence="1 2">H3C3</strain>
    </source>
</reference>
<comment type="caution">
    <text evidence="1">The sequence shown here is derived from an EMBL/GenBank/DDBJ whole genome shotgun (WGS) entry which is preliminary data.</text>
</comment>
<dbReference type="InterPro" id="IPR008930">
    <property type="entry name" value="Terpenoid_cyclase/PrenylTrfase"/>
</dbReference>
<evidence type="ECO:0000313" key="2">
    <source>
        <dbReference type="Proteomes" id="UP000294513"/>
    </source>
</evidence>
<dbReference type="Proteomes" id="UP000294513">
    <property type="component" value="Unassembled WGS sequence"/>
</dbReference>
<name>A0A4V2YVQ6_9ACTN</name>
<dbReference type="EMBL" id="SMKU01000125">
    <property type="protein sequence ID" value="TDD82367.1"/>
    <property type="molecule type" value="Genomic_DNA"/>
</dbReference>
<keyword evidence="2" id="KW-1185">Reference proteome</keyword>
<evidence type="ECO:0000313" key="1">
    <source>
        <dbReference type="EMBL" id="TDD82367.1"/>
    </source>
</evidence>
<sequence length="390" mass="41159">MNVRTGGPRLLRLGERDAAARDTIDALIGRAVRGLPGMRAPESGDRFVFTLRDDPPVAAGTSLRYAAIVALGARFLPADGQREALGGDSVDDLVGALVARLEDTGPSAVTSLGDVALVCWAAAETGHVGLETALARLAAADPAGGGPVFTVDAAWVVSALAAVRDAGGTPEAKEHLERAGRRLLDGLRGRRLYGHAVGGSGLVPRYRAHVGCFADQVYPIQALARLGGDREIAAADTVAAGICAAQGAGGQWWWHYDARTGDVVEGYPVYSVHQHAMAPMALLDLADAGGADHLDAIAKGVRWLAAPPETGDTLLPGTEPGEPIMTWRKVARNDPRKAVRGVRAATTGLRPGWRIGSLDRRYPPVAIDRECRPYELGWLLHTWLVPSSRE</sequence>